<dbReference type="Gene3D" id="3.40.47.10">
    <property type="match status" value="1"/>
</dbReference>
<dbReference type="Pfam" id="PF13723">
    <property type="entry name" value="Ketoacyl-synt_2"/>
    <property type="match status" value="1"/>
</dbReference>
<dbReference type="RefSeq" id="WP_157307241.1">
    <property type="nucleotide sequence ID" value="NZ_WRXN01000006.1"/>
</dbReference>
<name>A0A7K1U609_9BACT</name>
<accession>A0A7K1U609</accession>
<dbReference type="Proteomes" id="UP000461730">
    <property type="component" value="Unassembled WGS sequence"/>
</dbReference>
<sequence>MSLFIQHTSGITPLNRQPEPLYHRAADPSYAVLGEPAQTRRMCRHSKMGLYTAMECLNTLEHREVDGIIWGTGIASFESAGRFLKELVSNNEALANPAVFVQSSHNTISGQLAQLIQCKGYNSTYYNGGFSFENVLMDALLHTMENEEQQFLIGASDEMFPLYYDWLKDGGIAGHTGYLPGEGAAAFLVSGKPGSTPLCKVDQVLQLYNPGDGPWLQEELNNFLERSGCDINDIDLLLLGTSADQEKDTLLQPLADRMPAALPRIPFKKYCGEYYTATAFALWLAVQVLQNGQYPESITEVNNPPQEVKRILVASQWQGRYYSFILVSDPFIHPND</sequence>
<keyword evidence="3" id="KW-1185">Reference proteome</keyword>
<dbReference type="InterPro" id="IPR014030">
    <property type="entry name" value="Ketoacyl_synth_N"/>
</dbReference>
<proteinExistence type="predicted"/>
<reference evidence="2 3" key="1">
    <citation type="submission" date="2019-12" db="EMBL/GenBank/DDBJ databases">
        <title>Chitinophaga sp. strain ysch24 (GDMCC 1.1355), whole genome shotgun sequence.</title>
        <authorList>
            <person name="Zhang X."/>
        </authorList>
    </citation>
    <scope>NUCLEOTIDE SEQUENCE [LARGE SCALE GENOMIC DNA]</scope>
    <source>
        <strain evidence="3">ysch24</strain>
    </source>
</reference>
<comment type="caution">
    <text evidence="2">The sequence shown here is derived from an EMBL/GenBank/DDBJ whole genome shotgun (WGS) entry which is preliminary data.</text>
</comment>
<feature type="domain" description="Beta-ketoacyl synthase-like N-terminal" evidence="1">
    <location>
        <begin position="35"/>
        <end position="169"/>
    </location>
</feature>
<gene>
    <name evidence="2" type="ORF">GO493_16145</name>
</gene>
<dbReference type="InterPro" id="IPR016039">
    <property type="entry name" value="Thiolase-like"/>
</dbReference>
<dbReference type="SUPFAM" id="SSF53901">
    <property type="entry name" value="Thiolase-like"/>
    <property type="match status" value="1"/>
</dbReference>
<protein>
    <recommendedName>
        <fullName evidence="1">Beta-ketoacyl synthase-like N-terminal domain-containing protein</fullName>
    </recommendedName>
</protein>
<evidence type="ECO:0000259" key="1">
    <source>
        <dbReference type="Pfam" id="PF13723"/>
    </source>
</evidence>
<dbReference type="GO" id="GO:0016746">
    <property type="term" value="F:acyltransferase activity"/>
    <property type="evidence" value="ECO:0007669"/>
    <property type="project" value="InterPro"/>
</dbReference>
<dbReference type="AlphaFoldDB" id="A0A7K1U609"/>
<organism evidence="2 3">
    <name type="scientific">Chitinophaga tropicalis</name>
    <dbReference type="NCBI Taxonomy" id="2683588"/>
    <lineage>
        <taxon>Bacteria</taxon>
        <taxon>Pseudomonadati</taxon>
        <taxon>Bacteroidota</taxon>
        <taxon>Chitinophagia</taxon>
        <taxon>Chitinophagales</taxon>
        <taxon>Chitinophagaceae</taxon>
        <taxon>Chitinophaga</taxon>
    </lineage>
</organism>
<dbReference type="EMBL" id="WRXN01000006">
    <property type="protein sequence ID" value="MVT09803.1"/>
    <property type="molecule type" value="Genomic_DNA"/>
</dbReference>
<evidence type="ECO:0000313" key="2">
    <source>
        <dbReference type="EMBL" id="MVT09803.1"/>
    </source>
</evidence>
<evidence type="ECO:0000313" key="3">
    <source>
        <dbReference type="Proteomes" id="UP000461730"/>
    </source>
</evidence>